<evidence type="ECO:0000313" key="1">
    <source>
        <dbReference type="EMBL" id="KAA0676124.1"/>
    </source>
</evidence>
<evidence type="ECO:0000313" key="2">
    <source>
        <dbReference type="Proteomes" id="UP000480854"/>
    </source>
</evidence>
<dbReference type="EMBL" id="QOKW01000041">
    <property type="protein sequence ID" value="KAA0676124.1"/>
    <property type="molecule type" value="Genomic_DNA"/>
</dbReference>
<comment type="caution">
    <text evidence="1">The sequence shown here is derived from an EMBL/GenBank/DDBJ whole genome shotgun (WGS) entry which is preliminary data.</text>
</comment>
<name>A0A9W7KNF0_9PROT</name>
<sequence>MQERAGLTMWPAPDTFSKTERAIEPLALRVSHASSDLARSPEKNVSFLLLAGRLAATEIPAADLGRRKIHPLFHAALERFRGETAFDVFRIAWNSQRIFKARQHLLPACAVRL</sequence>
<dbReference type="Proteomes" id="UP000480854">
    <property type="component" value="Unassembled WGS sequence"/>
</dbReference>
<gene>
    <name evidence="1" type="ORF">DS843_28380</name>
</gene>
<organism evidence="1 2">
    <name type="scientific">Roseomonas genomospecies 6</name>
    <dbReference type="NCBI Taxonomy" id="214106"/>
    <lineage>
        <taxon>Bacteria</taxon>
        <taxon>Pseudomonadati</taxon>
        <taxon>Pseudomonadota</taxon>
        <taxon>Alphaproteobacteria</taxon>
        <taxon>Acetobacterales</taxon>
        <taxon>Roseomonadaceae</taxon>
        <taxon>Roseomonas</taxon>
    </lineage>
</organism>
<reference evidence="1 2" key="1">
    <citation type="submission" date="2018-07" db="EMBL/GenBank/DDBJ databases">
        <title>Genome sequence of Azospirillum sp. ATCC 49961.</title>
        <authorList>
            <person name="Sant'Anna F.H."/>
            <person name="Baldani J.I."/>
            <person name="Zilli J.E."/>
            <person name="Reis V.M."/>
            <person name="Hartmann A."/>
            <person name="Cruz L."/>
            <person name="de Souza E.M."/>
            <person name="de Oliveira Pedrosa F."/>
            <person name="Passaglia L.M.P."/>
        </authorList>
    </citation>
    <scope>NUCLEOTIDE SEQUENCE [LARGE SCALE GENOMIC DNA]</scope>
    <source>
        <strain evidence="1 2">ATCC 49961</strain>
    </source>
</reference>
<dbReference type="AlphaFoldDB" id="A0A9W7KNF0"/>
<dbReference type="RefSeq" id="WP_149472196.1">
    <property type="nucleotide sequence ID" value="NZ_QOKW01000041.1"/>
</dbReference>
<keyword evidence="2" id="KW-1185">Reference proteome</keyword>
<proteinExistence type="predicted"/>
<accession>A0A9W7KNF0</accession>
<protein>
    <submittedName>
        <fullName evidence="1">Uncharacterized protein</fullName>
    </submittedName>
</protein>